<gene>
    <name evidence="2" type="primary">LOC142169660</name>
</gene>
<name>A0AC58SRS2_TOBAC</name>
<accession>A0AC58SRS2</accession>
<dbReference type="RefSeq" id="XP_075087658.1">
    <property type="nucleotide sequence ID" value="XM_075231557.1"/>
</dbReference>
<dbReference type="Proteomes" id="UP000790787">
    <property type="component" value="Chromosome 15"/>
</dbReference>
<organism evidence="1 2">
    <name type="scientific">Nicotiana tabacum</name>
    <name type="common">Common tobacco</name>
    <dbReference type="NCBI Taxonomy" id="4097"/>
    <lineage>
        <taxon>Eukaryota</taxon>
        <taxon>Viridiplantae</taxon>
        <taxon>Streptophyta</taxon>
        <taxon>Embryophyta</taxon>
        <taxon>Tracheophyta</taxon>
        <taxon>Spermatophyta</taxon>
        <taxon>Magnoliopsida</taxon>
        <taxon>eudicotyledons</taxon>
        <taxon>Gunneridae</taxon>
        <taxon>Pentapetalae</taxon>
        <taxon>asterids</taxon>
        <taxon>lamiids</taxon>
        <taxon>Solanales</taxon>
        <taxon>Solanaceae</taxon>
        <taxon>Nicotianoideae</taxon>
        <taxon>Nicotianeae</taxon>
        <taxon>Nicotiana</taxon>
    </lineage>
</organism>
<sequence>MNKYEFPIGKKKDKQRSNEETEENKYMSDLPFPPRQRREKVDKQFGHMQVNLHFTEFFSQMPTYSKFLKEILSKKRKVVETSVLLLILCLCLFSRTLREIGPIRCIPVSLQLADQTTVILEGTVEDVLVRVDTFAFPMDFIVVNIKENKEVPQILGRPFLATGREVLDIHEGELMLRVGEERVVFNNNNDPVKSQ</sequence>
<keyword evidence="1" id="KW-1185">Reference proteome</keyword>
<reference evidence="1" key="1">
    <citation type="journal article" date="2014" name="Nat. Commun.">
        <title>The tobacco genome sequence and its comparison with those of tomato and potato.</title>
        <authorList>
            <person name="Sierro N."/>
            <person name="Battey J.N."/>
            <person name="Ouadi S."/>
            <person name="Bakaher N."/>
            <person name="Bovet L."/>
            <person name="Willig A."/>
            <person name="Goepfert S."/>
            <person name="Peitsch M.C."/>
            <person name="Ivanov N.V."/>
        </authorList>
    </citation>
    <scope>NUCLEOTIDE SEQUENCE [LARGE SCALE GENOMIC DNA]</scope>
</reference>
<proteinExistence type="predicted"/>
<evidence type="ECO:0000313" key="2">
    <source>
        <dbReference type="RefSeq" id="XP_075087658.1"/>
    </source>
</evidence>
<reference evidence="2" key="2">
    <citation type="submission" date="2025-08" db="UniProtKB">
        <authorList>
            <consortium name="RefSeq"/>
        </authorList>
    </citation>
    <scope>IDENTIFICATION</scope>
    <source>
        <tissue evidence="2">Leaf</tissue>
    </source>
</reference>
<evidence type="ECO:0000313" key="1">
    <source>
        <dbReference type="Proteomes" id="UP000790787"/>
    </source>
</evidence>
<protein>
    <submittedName>
        <fullName evidence="2">Uncharacterized protein LOC142169660</fullName>
    </submittedName>
</protein>